<dbReference type="RefSeq" id="WP_207599163.1">
    <property type="nucleotide sequence ID" value="NZ_JAFNJU010000004.1"/>
</dbReference>
<reference evidence="2" key="1">
    <citation type="submission" date="2021-03" db="EMBL/GenBank/DDBJ databases">
        <title>Proteiniclasticum marinus sp. nov., isolated from tidal flat sediment.</title>
        <authorList>
            <person name="Namirimu T."/>
            <person name="Yang J.-A."/>
            <person name="Yang S.-H."/>
            <person name="Kim Y.-J."/>
            <person name="Kwon K.K."/>
        </authorList>
    </citation>
    <scope>NUCLEOTIDE SEQUENCE</scope>
    <source>
        <strain evidence="2">SCR006</strain>
    </source>
</reference>
<evidence type="ECO:0000313" key="2">
    <source>
        <dbReference type="EMBL" id="MBO1264646.1"/>
    </source>
</evidence>
<dbReference type="AlphaFoldDB" id="A0A939KJ40"/>
<keyword evidence="3" id="KW-1185">Reference proteome</keyword>
<dbReference type="InterPro" id="IPR000983">
    <property type="entry name" value="Bac_GSPG_pilin"/>
</dbReference>
<dbReference type="Gene3D" id="3.30.700.10">
    <property type="entry name" value="Glycoprotein, Type 4 Pilin"/>
    <property type="match status" value="1"/>
</dbReference>
<dbReference type="InterPro" id="IPR045584">
    <property type="entry name" value="Pilin-like"/>
</dbReference>
<dbReference type="PRINTS" id="PR00813">
    <property type="entry name" value="BCTERIALGSPG"/>
</dbReference>
<dbReference type="NCBIfam" id="TIGR02532">
    <property type="entry name" value="IV_pilin_GFxxxE"/>
    <property type="match status" value="1"/>
</dbReference>
<keyword evidence="1" id="KW-0488">Methylation</keyword>
<dbReference type="Proteomes" id="UP000664218">
    <property type="component" value="Unassembled WGS sequence"/>
</dbReference>
<evidence type="ECO:0000313" key="3">
    <source>
        <dbReference type="Proteomes" id="UP000664218"/>
    </source>
</evidence>
<comment type="caution">
    <text evidence="2">The sequence shown here is derived from an EMBL/GenBank/DDBJ whole genome shotgun (WGS) entry which is preliminary data.</text>
</comment>
<dbReference type="PROSITE" id="PS00409">
    <property type="entry name" value="PROKAR_NTER_METHYL"/>
    <property type="match status" value="1"/>
</dbReference>
<organism evidence="2 3">
    <name type="scientific">Proteiniclasticum aestuarii</name>
    <dbReference type="NCBI Taxonomy" id="2817862"/>
    <lineage>
        <taxon>Bacteria</taxon>
        <taxon>Bacillati</taxon>
        <taxon>Bacillota</taxon>
        <taxon>Clostridia</taxon>
        <taxon>Eubacteriales</taxon>
        <taxon>Clostridiaceae</taxon>
        <taxon>Proteiniclasticum</taxon>
    </lineage>
</organism>
<evidence type="ECO:0000256" key="1">
    <source>
        <dbReference type="ARBA" id="ARBA00022481"/>
    </source>
</evidence>
<dbReference type="EMBL" id="JAFNJU010000004">
    <property type="protein sequence ID" value="MBO1264646.1"/>
    <property type="molecule type" value="Genomic_DNA"/>
</dbReference>
<accession>A0A939KJ40</accession>
<proteinExistence type="predicted"/>
<protein>
    <submittedName>
        <fullName evidence="2">Type II secretion system protein</fullName>
    </submittedName>
</protein>
<dbReference type="GO" id="GO:0015628">
    <property type="term" value="P:protein secretion by the type II secretion system"/>
    <property type="evidence" value="ECO:0007669"/>
    <property type="project" value="InterPro"/>
</dbReference>
<dbReference type="Pfam" id="PF07963">
    <property type="entry name" value="N_methyl"/>
    <property type="match status" value="1"/>
</dbReference>
<dbReference type="SUPFAM" id="SSF54523">
    <property type="entry name" value="Pili subunits"/>
    <property type="match status" value="1"/>
</dbReference>
<name>A0A939KJ40_9CLOT</name>
<sequence length="120" mass="12946">MKPSKKKRGFTLVELLIVIAISGVLMAMSAPKYGGIVDKANVMEQRAHVREALNHIDLHNLDAETDIDDAKLFSAVTGLGQEFQDASAKVHADYHRCTVGTLRLFADGEAITIPEAPSGS</sequence>
<dbReference type="InterPro" id="IPR012902">
    <property type="entry name" value="N_methyl_site"/>
</dbReference>
<dbReference type="GO" id="GO:0015627">
    <property type="term" value="C:type II protein secretion system complex"/>
    <property type="evidence" value="ECO:0007669"/>
    <property type="project" value="InterPro"/>
</dbReference>
<gene>
    <name evidence="2" type="ORF">J3A84_06350</name>
</gene>